<keyword evidence="1" id="KW-0812">Transmembrane</keyword>
<gene>
    <name evidence="2" type="primary">cobD</name>
    <name evidence="2" type="ORF">magtdc_76</name>
</gene>
<dbReference type="Proteomes" id="UP000230981">
    <property type="component" value="Unassembled WGS sequence"/>
</dbReference>
<feature type="transmembrane region" description="Helical" evidence="1">
    <location>
        <begin position="168"/>
        <end position="191"/>
    </location>
</feature>
<evidence type="ECO:0000256" key="1">
    <source>
        <dbReference type="SAM" id="Phobius"/>
    </source>
</evidence>
<name>A0ABX4MGX9_9HYPH</name>
<feature type="transmembrane region" description="Helical" evidence="1">
    <location>
        <begin position="21"/>
        <end position="39"/>
    </location>
</feature>
<feature type="transmembrane region" description="Helical" evidence="1">
    <location>
        <begin position="127"/>
        <end position="147"/>
    </location>
</feature>
<feature type="transmembrane region" description="Helical" evidence="1">
    <location>
        <begin position="257"/>
        <end position="276"/>
    </location>
</feature>
<reference evidence="2" key="1">
    <citation type="submission" date="2017-09" db="EMBL/GenBank/DDBJ databases">
        <authorList>
            <person name="Campbell M.A."/>
            <person name="Lukasik P."/>
            <person name="Simon C."/>
            <person name="McCutcheon J.P."/>
        </authorList>
    </citation>
    <scope>NUCLEOTIDE SEQUENCE [LARGE SCALE GENOMIC DNA]</scope>
    <source>
        <strain evidence="2">MAGTDC</strain>
    </source>
</reference>
<feature type="transmembrane region" description="Helical" evidence="1">
    <location>
        <begin position="203"/>
        <end position="221"/>
    </location>
</feature>
<keyword evidence="1" id="KW-1133">Transmembrane helix</keyword>
<dbReference type="InterPro" id="IPR004485">
    <property type="entry name" value="Cobalamin_biosynth_CobD/CbiB"/>
</dbReference>
<accession>A0ABX4MGX9</accession>
<evidence type="ECO:0000313" key="2">
    <source>
        <dbReference type="EMBL" id="PIM95995.1"/>
    </source>
</evidence>
<organism evidence="2 3">
    <name type="scientific">Candidatus Hodgkinia cicadicola</name>
    <dbReference type="NCBI Taxonomy" id="573658"/>
    <lineage>
        <taxon>Bacteria</taxon>
        <taxon>Pseudomonadati</taxon>
        <taxon>Pseudomonadota</taxon>
        <taxon>Alphaproteobacteria</taxon>
        <taxon>Hyphomicrobiales</taxon>
        <taxon>Candidatus Hodgkinia</taxon>
    </lineage>
</organism>
<sequence length="295" mass="34346">MNKRNTMVNIFKNIKTMITELGGKSVALIICIIGWYFGFCLCNQFNRWQYGRTLELTLVSILLTYKNIFHRITNVLAWLNNTDLELCKYKLSLVLHKMIKDVNEREIYNYMLSSLIRGFSDEMLSPLFYYLVTNLPGLILYKTLYLFDSVLNNVKTLNKFLTLNTYKINSVIPMWLCVVLTSIMNLVTIIKTNGIKGFNLYNPSQWSIHFVVLKVLSWFNIKVDIKNGNNKISIVDKGLDTNKWSQKSDIIVRAKTILSLFAIILTVVVLIIKALWLEIFESNYRPNINSKNKIR</sequence>
<proteinExistence type="predicted"/>
<evidence type="ECO:0000313" key="3">
    <source>
        <dbReference type="Proteomes" id="UP000230981"/>
    </source>
</evidence>
<dbReference type="Pfam" id="PF03186">
    <property type="entry name" value="CobD_Cbib"/>
    <property type="match status" value="1"/>
</dbReference>
<comment type="caution">
    <text evidence="2">The sequence shown here is derived from an EMBL/GenBank/DDBJ whole genome shotgun (WGS) entry which is preliminary data.</text>
</comment>
<keyword evidence="3" id="KW-1185">Reference proteome</keyword>
<keyword evidence="1" id="KW-0472">Membrane</keyword>
<protein>
    <submittedName>
        <fullName evidence="2">Cobalamin biosynthesis protein</fullName>
    </submittedName>
</protein>
<dbReference type="EMBL" id="NXGO01000008">
    <property type="protein sequence ID" value="PIM95995.1"/>
    <property type="molecule type" value="Genomic_DNA"/>
</dbReference>